<evidence type="ECO:0000256" key="1">
    <source>
        <dbReference type="SAM" id="SignalP"/>
    </source>
</evidence>
<sequence>MLSALVLAARIAGCISSVTALPKTHFARFSPLCIVHTLALQQCHHTPGSGAAAPQRGVCPAALACVAVAMVFMGLIWREPFTGVYALSCPVQSREVACDFHPPDTTGFGHISHPGRFARDAATIHASHTFKERTSQLYKALARTHHLGGQGIVARKLPAVVLDNAQRLHGGYGRDMPSFKTTLIPESLQESRSTCSHKLSGGSSAVNMTHAEPVVQPGPICVSAAHHI</sequence>
<evidence type="ECO:0000313" key="2">
    <source>
        <dbReference type="EMBL" id="KAJ7192989.1"/>
    </source>
</evidence>
<gene>
    <name evidence="2" type="ORF">GGX14DRAFT_405896</name>
</gene>
<organism evidence="2 3">
    <name type="scientific">Mycena pura</name>
    <dbReference type="NCBI Taxonomy" id="153505"/>
    <lineage>
        <taxon>Eukaryota</taxon>
        <taxon>Fungi</taxon>
        <taxon>Dikarya</taxon>
        <taxon>Basidiomycota</taxon>
        <taxon>Agaricomycotina</taxon>
        <taxon>Agaricomycetes</taxon>
        <taxon>Agaricomycetidae</taxon>
        <taxon>Agaricales</taxon>
        <taxon>Marasmiineae</taxon>
        <taxon>Mycenaceae</taxon>
        <taxon>Mycena</taxon>
    </lineage>
</organism>
<keyword evidence="3" id="KW-1185">Reference proteome</keyword>
<proteinExistence type="predicted"/>
<feature type="signal peptide" evidence="1">
    <location>
        <begin position="1"/>
        <end position="20"/>
    </location>
</feature>
<keyword evidence="1" id="KW-0732">Signal</keyword>
<feature type="chain" id="PRO_5042039003" evidence="1">
    <location>
        <begin position="21"/>
        <end position="228"/>
    </location>
</feature>
<dbReference type="EMBL" id="JARJCW010000113">
    <property type="protein sequence ID" value="KAJ7192989.1"/>
    <property type="molecule type" value="Genomic_DNA"/>
</dbReference>
<comment type="caution">
    <text evidence="2">The sequence shown here is derived from an EMBL/GenBank/DDBJ whole genome shotgun (WGS) entry which is preliminary data.</text>
</comment>
<name>A0AAD6URE7_9AGAR</name>
<protein>
    <submittedName>
        <fullName evidence="2">Uncharacterized protein</fullName>
    </submittedName>
</protein>
<evidence type="ECO:0000313" key="3">
    <source>
        <dbReference type="Proteomes" id="UP001219525"/>
    </source>
</evidence>
<reference evidence="2" key="1">
    <citation type="submission" date="2023-03" db="EMBL/GenBank/DDBJ databases">
        <title>Massive genome expansion in bonnet fungi (Mycena s.s.) driven by repeated elements and novel gene families across ecological guilds.</title>
        <authorList>
            <consortium name="Lawrence Berkeley National Laboratory"/>
            <person name="Harder C.B."/>
            <person name="Miyauchi S."/>
            <person name="Viragh M."/>
            <person name="Kuo A."/>
            <person name="Thoen E."/>
            <person name="Andreopoulos B."/>
            <person name="Lu D."/>
            <person name="Skrede I."/>
            <person name="Drula E."/>
            <person name="Henrissat B."/>
            <person name="Morin E."/>
            <person name="Kohler A."/>
            <person name="Barry K."/>
            <person name="LaButti K."/>
            <person name="Morin E."/>
            <person name="Salamov A."/>
            <person name="Lipzen A."/>
            <person name="Mereny Z."/>
            <person name="Hegedus B."/>
            <person name="Baldrian P."/>
            <person name="Stursova M."/>
            <person name="Weitz H."/>
            <person name="Taylor A."/>
            <person name="Grigoriev I.V."/>
            <person name="Nagy L.G."/>
            <person name="Martin F."/>
            <person name="Kauserud H."/>
        </authorList>
    </citation>
    <scope>NUCLEOTIDE SEQUENCE</scope>
    <source>
        <strain evidence="2">9144</strain>
    </source>
</reference>
<dbReference type="Proteomes" id="UP001219525">
    <property type="component" value="Unassembled WGS sequence"/>
</dbReference>
<accession>A0AAD6URE7</accession>
<dbReference type="AlphaFoldDB" id="A0AAD6URE7"/>